<dbReference type="EMBL" id="JBHRZG010000011">
    <property type="protein sequence ID" value="MFC3833529.1"/>
    <property type="molecule type" value="Genomic_DNA"/>
</dbReference>
<evidence type="ECO:0000313" key="2">
    <source>
        <dbReference type="EMBL" id="MFC3833529.1"/>
    </source>
</evidence>
<keyword evidence="1" id="KW-0812">Transmembrane</keyword>
<proteinExistence type="predicted"/>
<comment type="caution">
    <text evidence="2">The sequence shown here is derived from an EMBL/GenBank/DDBJ whole genome shotgun (WGS) entry which is preliminary data.</text>
</comment>
<accession>A0ABV7ZBQ7</accession>
<protein>
    <recommendedName>
        <fullName evidence="4">DUF2975 domain-containing protein</fullName>
    </recommendedName>
</protein>
<evidence type="ECO:0008006" key="4">
    <source>
        <dbReference type="Google" id="ProtNLM"/>
    </source>
</evidence>
<evidence type="ECO:0000256" key="1">
    <source>
        <dbReference type="SAM" id="Phobius"/>
    </source>
</evidence>
<name>A0ABV7ZBQ7_9DEIO</name>
<feature type="transmembrane region" description="Helical" evidence="1">
    <location>
        <begin position="46"/>
        <end position="65"/>
    </location>
</feature>
<organism evidence="2 3">
    <name type="scientific">Deinococcus rufus</name>
    <dbReference type="NCBI Taxonomy" id="2136097"/>
    <lineage>
        <taxon>Bacteria</taxon>
        <taxon>Thermotogati</taxon>
        <taxon>Deinococcota</taxon>
        <taxon>Deinococci</taxon>
        <taxon>Deinococcales</taxon>
        <taxon>Deinococcaceae</taxon>
        <taxon>Deinococcus</taxon>
    </lineage>
</organism>
<feature type="transmembrane region" description="Helical" evidence="1">
    <location>
        <begin position="120"/>
        <end position="137"/>
    </location>
</feature>
<keyword evidence="1" id="KW-1133">Transmembrane helix</keyword>
<keyword evidence="1" id="KW-0472">Membrane</keyword>
<dbReference type="Proteomes" id="UP001595803">
    <property type="component" value="Unassembled WGS sequence"/>
</dbReference>
<sequence>MIRIIRPSALLLAVLAGSFLGLWALSLARAQVIDPTTGLTYPDPRVLGSSWWQLGLLVFAVMASLKRAAGRKWGEDVTHWPRLLRNAWTWYLAAVGLGVVAAFALSGMRYGAALTFQGLTYPWSVLAFGVLAGLVGAGGRDALKWFGEVIGSALSATTAGRSDLPAAGAAGADVPAPGADGSPQVNGNEAGAGALPFAALGAGTALQNVLANPLVEGVIRRALSGLGLPTDATTILKVAVKIAPDLLLDGNPMLGEDSLAGINNAVIDVALEHGLLTRPS</sequence>
<reference evidence="3" key="1">
    <citation type="journal article" date="2019" name="Int. J. Syst. Evol. Microbiol.">
        <title>The Global Catalogue of Microorganisms (GCM) 10K type strain sequencing project: providing services to taxonomists for standard genome sequencing and annotation.</title>
        <authorList>
            <consortium name="The Broad Institute Genomics Platform"/>
            <consortium name="The Broad Institute Genome Sequencing Center for Infectious Disease"/>
            <person name="Wu L."/>
            <person name="Ma J."/>
        </authorList>
    </citation>
    <scope>NUCLEOTIDE SEQUENCE [LARGE SCALE GENOMIC DNA]</scope>
    <source>
        <strain evidence="3">CCTCC AB 2017081</strain>
    </source>
</reference>
<gene>
    <name evidence="2" type="ORF">ACFOSB_11735</name>
</gene>
<evidence type="ECO:0000313" key="3">
    <source>
        <dbReference type="Proteomes" id="UP001595803"/>
    </source>
</evidence>
<feature type="transmembrane region" description="Helical" evidence="1">
    <location>
        <begin position="88"/>
        <end position="108"/>
    </location>
</feature>
<keyword evidence="3" id="KW-1185">Reference proteome</keyword>
<dbReference type="RefSeq" id="WP_380102172.1">
    <property type="nucleotide sequence ID" value="NZ_JBHRZG010000011.1"/>
</dbReference>